<dbReference type="Pfam" id="PF14543">
    <property type="entry name" value="TAXi_N"/>
    <property type="match status" value="1"/>
</dbReference>
<dbReference type="FunFam" id="2.40.70.10:FF:000014">
    <property type="entry name" value="Aspartyl protease family protein 1"/>
    <property type="match status" value="1"/>
</dbReference>
<keyword evidence="6" id="KW-0732">Signal</keyword>
<dbReference type="PROSITE" id="PS51767">
    <property type="entry name" value="PEPTIDASE_A1"/>
    <property type="match status" value="1"/>
</dbReference>
<keyword evidence="4" id="KW-0378">Hydrolase</keyword>
<reference evidence="8" key="1">
    <citation type="submission" date="2019-12" db="EMBL/GenBank/DDBJ databases">
        <title>Genome sequencing and annotation of Brassica cretica.</title>
        <authorList>
            <person name="Studholme D.J."/>
            <person name="Sarris P."/>
        </authorList>
    </citation>
    <scope>NUCLEOTIDE SEQUENCE</scope>
    <source>
        <strain evidence="8">PFS-109/04</strain>
        <tissue evidence="8">Leaf</tissue>
    </source>
</reference>
<comment type="caution">
    <text evidence="8">The sequence shown here is derived from an EMBL/GenBank/DDBJ whole genome shotgun (WGS) entry which is preliminary data.</text>
</comment>
<keyword evidence="3" id="KW-1015">Disulfide bond</keyword>
<feature type="disulfide bond" evidence="3">
    <location>
        <begin position="368"/>
        <end position="406"/>
    </location>
</feature>
<feature type="domain" description="Peptidase A1" evidence="7">
    <location>
        <begin position="101"/>
        <end position="442"/>
    </location>
</feature>
<feature type="compositionally biased region" description="Low complexity" evidence="5">
    <location>
        <begin position="612"/>
        <end position="628"/>
    </location>
</feature>
<dbReference type="PROSITE" id="PS00141">
    <property type="entry name" value="ASP_PROTEASE"/>
    <property type="match status" value="1"/>
</dbReference>
<dbReference type="InterPro" id="IPR001969">
    <property type="entry name" value="Aspartic_peptidase_AS"/>
</dbReference>
<evidence type="ECO:0000256" key="6">
    <source>
        <dbReference type="SAM" id="SignalP"/>
    </source>
</evidence>
<dbReference type="Pfam" id="PF14541">
    <property type="entry name" value="TAXi_C"/>
    <property type="match status" value="2"/>
</dbReference>
<dbReference type="PANTHER" id="PTHR13683">
    <property type="entry name" value="ASPARTYL PROTEASES"/>
    <property type="match status" value="1"/>
</dbReference>
<evidence type="ECO:0000256" key="4">
    <source>
        <dbReference type="RuleBase" id="RU000454"/>
    </source>
</evidence>
<keyword evidence="4" id="KW-0645">Protease</keyword>
<evidence type="ECO:0000256" key="2">
    <source>
        <dbReference type="PIRSR" id="PIRSR601461-1"/>
    </source>
</evidence>
<dbReference type="InterPro" id="IPR001461">
    <property type="entry name" value="Aspartic_peptidase_A1"/>
</dbReference>
<dbReference type="PRINTS" id="PR00792">
    <property type="entry name" value="PEPSIN"/>
</dbReference>
<evidence type="ECO:0000259" key="7">
    <source>
        <dbReference type="PROSITE" id="PS51767"/>
    </source>
</evidence>
<dbReference type="Gene3D" id="2.40.70.10">
    <property type="entry name" value="Acid Proteases"/>
    <property type="match status" value="3"/>
</dbReference>
<accession>A0A8S9RKF4</accession>
<proteinExistence type="inferred from homology"/>
<organism evidence="8 9">
    <name type="scientific">Brassica cretica</name>
    <name type="common">Mustard</name>
    <dbReference type="NCBI Taxonomy" id="69181"/>
    <lineage>
        <taxon>Eukaryota</taxon>
        <taxon>Viridiplantae</taxon>
        <taxon>Streptophyta</taxon>
        <taxon>Embryophyta</taxon>
        <taxon>Tracheophyta</taxon>
        <taxon>Spermatophyta</taxon>
        <taxon>Magnoliopsida</taxon>
        <taxon>eudicotyledons</taxon>
        <taxon>Gunneridae</taxon>
        <taxon>Pentapetalae</taxon>
        <taxon>rosids</taxon>
        <taxon>malvids</taxon>
        <taxon>Brassicales</taxon>
        <taxon>Brassicaceae</taxon>
        <taxon>Brassiceae</taxon>
        <taxon>Brassica</taxon>
    </lineage>
</organism>
<evidence type="ECO:0000313" key="9">
    <source>
        <dbReference type="Proteomes" id="UP000712600"/>
    </source>
</evidence>
<evidence type="ECO:0000313" key="8">
    <source>
        <dbReference type="EMBL" id="KAF3572892.1"/>
    </source>
</evidence>
<feature type="chain" id="PRO_5035828470" description="Peptidase A1 domain-containing protein" evidence="6">
    <location>
        <begin position="26"/>
        <end position="650"/>
    </location>
</feature>
<dbReference type="SUPFAM" id="SSF50630">
    <property type="entry name" value="Acid proteases"/>
    <property type="match status" value="2"/>
</dbReference>
<dbReference type="InterPro" id="IPR032861">
    <property type="entry name" value="TAXi_N"/>
</dbReference>
<dbReference type="InterPro" id="IPR032799">
    <property type="entry name" value="TAXi_C"/>
</dbReference>
<dbReference type="EMBL" id="QGKX02000095">
    <property type="protein sequence ID" value="KAF3572892.1"/>
    <property type="molecule type" value="Genomic_DNA"/>
</dbReference>
<feature type="compositionally biased region" description="Pro residues" evidence="5">
    <location>
        <begin position="583"/>
        <end position="611"/>
    </location>
</feature>
<feature type="region of interest" description="Disordered" evidence="5">
    <location>
        <begin position="570"/>
        <end position="628"/>
    </location>
</feature>
<dbReference type="Proteomes" id="UP000712600">
    <property type="component" value="Unassembled WGS sequence"/>
</dbReference>
<evidence type="ECO:0000256" key="3">
    <source>
        <dbReference type="PIRSR" id="PIRSR601461-2"/>
    </source>
</evidence>
<sequence length="650" mass="70689">MALARHVLLLLSVVVLSWGLERCEATGKFSFEVHHMFSDAVRQNLGFDNLVPEEGSLEYFKVLAQRDLFRGRGLASNNEDSPLTSAEGNLTVFVSFLGSLHYANVSVGTPATWFLVALDTGSDLFWLPCNCGVTCISDLKDAGFPQSVPLNLYSPNTSSTSSSIRCSDDRCFESSRCSSPSSSVCPYQVSESTTTTSTGTLLQDVFHLITEDADLKPVEANVTLGCGQRQTGLFQNFQAVNGVLGLGVKDYSVPSLLAKAKLAANSFSICFGRVIGVVGRISFGDKGYTDQSETPFISVEPSTAYGVNVTGLSVGAKPVGFSMFAQFDTGSSYTHLREPAYSAFTKAFNSRALDIRRPSDPQFPFEFCYNLSPNATNITFPPIDMTFEGGSVMSIKNPFGGGRMYCLSIVKIEDLSPNIIGQNLMAGYRIVFDRERMVLGWKRSNLLMMSSSYTHLREPAYSAFTKAFNSRALDIRRPSDPQFPFEFCYNLSPNATNITFPPIDMTFEGGSVMSIKNPFGGGRMYCLSIVKIEDLSPNIIGQNLMAGYRIVFDRERMVLGWKRSNCFEDESLTSTPPAEFGDSPPPPPESEGPSPPTESNPLLRSPPPPPLVFTTTTPSDSTGSPGSSGVANVIPLASQLLLLLSLFAFL</sequence>
<dbReference type="GO" id="GO:0006508">
    <property type="term" value="P:proteolysis"/>
    <property type="evidence" value="ECO:0007669"/>
    <property type="project" value="UniProtKB-KW"/>
</dbReference>
<name>A0A8S9RKF4_BRACR</name>
<feature type="signal peptide" evidence="6">
    <location>
        <begin position="1"/>
        <end position="25"/>
    </location>
</feature>
<comment type="similarity">
    <text evidence="1 4">Belongs to the peptidase A1 family.</text>
</comment>
<feature type="active site" evidence="2">
    <location>
        <position position="119"/>
    </location>
</feature>
<keyword evidence="4" id="KW-0064">Aspartyl protease</keyword>
<dbReference type="InterPro" id="IPR033121">
    <property type="entry name" value="PEPTIDASE_A1"/>
</dbReference>
<dbReference type="PANTHER" id="PTHR13683:SF879">
    <property type="entry name" value="EUKARYOTIC ASPARTYL PROTEASE FAMILY PROTEIN"/>
    <property type="match status" value="1"/>
</dbReference>
<protein>
    <recommendedName>
        <fullName evidence="7">Peptidase A1 domain-containing protein</fullName>
    </recommendedName>
</protein>
<dbReference type="AlphaFoldDB" id="A0A8S9RKF4"/>
<gene>
    <name evidence="8" type="ORF">F2Q69_00061642</name>
</gene>
<dbReference type="InterPro" id="IPR021109">
    <property type="entry name" value="Peptidase_aspartic_dom_sf"/>
</dbReference>
<feature type="active site" evidence="2">
    <location>
        <position position="328"/>
    </location>
</feature>
<evidence type="ECO:0000256" key="1">
    <source>
        <dbReference type="ARBA" id="ARBA00007447"/>
    </source>
</evidence>
<dbReference type="GO" id="GO:0004190">
    <property type="term" value="F:aspartic-type endopeptidase activity"/>
    <property type="evidence" value="ECO:0007669"/>
    <property type="project" value="UniProtKB-KW"/>
</dbReference>
<evidence type="ECO:0000256" key="5">
    <source>
        <dbReference type="SAM" id="MobiDB-lite"/>
    </source>
</evidence>